<organism evidence="2 3">
    <name type="scientific">Durusdinium trenchii</name>
    <dbReference type="NCBI Taxonomy" id="1381693"/>
    <lineage>
        <taxon>Eukaryota</taxon>
        <taxon>Sar</taxon>
        <taxon>Alveolata</taxon>
        <taxon>Dinophyceae</taxon>
        <taxon>Suessiales</taxon>
        <taxon>Symbiodiniaceae</taxon>
        <taxon>Durusdinium</taxon>
    </lineage>
</organism>
<gene>
    <name evidence="2" type="ORF">CCMP2556_LOCUS42324</name>
</gene>
<comment type="caution">
    <text evidence="2">The sequence shown here is derived from an EMBL/GenBank/DDBJ whole genome shotgun (WGS) entry which is preliminary data.</text>
</comment>
<sequence length="135" mass="14398">MRMLIPEVGEMRKASEGGTQSIGQPGGLTFDAVEVPVCWNFSLSAGGMPNNLRDLRYRPPKVGAHEPTEVGAGGAKHGPAVWREQALEGIKTSDLGNGPSGPRQMPQGHGHGTMGRFMQEVARARCLQHCRLKGG</sequence>
<feature type="region of interest" description="Disordered" evidence="1">
    <location>
        <begin position="58"/>
        <end position="112"/>
    </location>
</feature>
<proteinExistence type="predicted"/>
<keyword evidence="3" id="KW-1185">Reference proteome</keyword>
<dbReference type="Proteomes" id="UP001642484">
    <property type="component" value="Unassembled WGS sequence"/>
</dbReference>
<dbReference type="EMBL" id="CAXAMN010024550">
    <property type="protein sequence ID" value="CAK9087557.1"/>
    <property type="molecule type" value="Genomic_DNA"/>
</dbReference>
<evidence type="ECO:0000313" key="2">
    <source>
        <dbReference type="EMBL" id="CAK9087557.1"/>
    </source>
</evidence>
<protein>
    <submittedName>
        <fullName evidence="2">Uncharacterized protein</fullName>
    </submittedName>
</protein>
<evidence type="ECO:0000256" key="1">
    <source>
        <dbReference type="SAM" id="MobiDB-lite"/>
    </source>
</evidence>
<feature type="compositionally biased region" description="Basic and acidic residues" evidence="1">
    <location>
        <begin position="58"/>
        <end position="68"/>
    </location>
</feature>
<name>A0ABP0QH66_9DINO</name>
<accession>A0ABP0QH66</accession>
<reference evidence="2 3" key="1">
    <citation type="submission" date="2024-02" db="EMBL/GenBank/DDBJ databases">
        <authorList>
            <person name="Chen Y."/>
            <person name="Shah S."/>
            <person name="Dougan E. K."/>
            <person name="Thang M."/>
            <person name="Chan C."/>
        </authorList>
    </citation>
    <scope>NUCLEOTIDE SEQUENCE [LARGE SCALE GENOMIC DNA]</scope>
</reference>
<evidence type="ECO:0000313" key="3">
    <source>
        <dbReference type="Proteomes" id="UP001642484"/>
    </source>
</evidence>